<dbReference type="Pfam" id="PF02992">
    <property type="entry name" value="Transposase_21"/>
    <property type="match status" value="1"/>
</dbReference>
<dbReference type="PANTHER" id="PTHR46579">
    <property type="entry name" value="F5/8 TYPE C DOMAIN-CONTAINING PROTEIN-RELATED"/>
    <property type="match status" value="1"/>
</dbReference>
<sequence>MVRANYKEENKKYNEKYDYNRYDDEEYNEEYNEECNDECGEKFDIDAAFNEILKILEISEIMLYKLQRLLGNLVPFKPTLIDCCINSYIAFTNEFINMKYCSECNEPRYKFGKALGESRKSAAYWPLVSSLQMQYRDKTQVEALHYRDVALMASTDGYQIFRQKRNDCWVILFMNANLPPDVCVQHENLMISALILEPKAPKNFNTFFYQFKNCLALDDFCLFQILYLSNFVIINTEGIQCIESVTEETFILCAHILSWSGDILALTKVMCTTGHNSYKACQFCSIHGACCKENRHIYFLLKPLNGVLGCQYDPKNLLLWTYEDYLLNIAAIECLNRSSHKREVQKRDIGKVMDKNKKNMPLSFGCLPIDIHQHSTAFKAEHWLNWIVLYSIPLLQGNLPKRHLNGWAKFVHAVKLCLKHKIDTAELLEINQLFCEFVTHYKKEYLQNNPSWLPAVLISYHYLLHIASSIRNTGPAWATWQYPMERLYVEEKLYSVALNYYMNKTEMQHLKAYYATALNKPINRLNAKLLVDHNANYRNAPDILEMQEFFGEWVHNPQFLKHGPLKFRKFGSLEVINISVIDRNVGFLKMLNNECI</sequence>
<dbReference type="Proteomes" id="UP000789901">
    <property type="component" value="Unassembled WGS sequence"/>
</dbReference>
<evidence type="ECO:0000313" key="1">
    <source>
        <dbReference type="EMBL" id="CAG8513152.1"/>
    </source>
</evidence>
<accession>A0ABM8W370</accession>
<dbReference type="InterPro" id="IPR004242">
    <property type="entry name" value="Transposase_21"/>
</dbReference>
<dbReference type="EMBL" id="CAJVQB010000914">
    <property type="protein sequence ID" value="CAG8513152.1"/>
    <property type="molecule type" value="Genomic_DNA"/>
</dbReference>
<protein>
    <submittedName>
        <fullName evidence="1">17302_t:CDS:1</fullName>
    </submittedName>
</protein>
<proteinExistence type="predicted"/>
<name>A0ABM8W370_GIGMA</name>
<evidence type="ECO:0000313" key="2">
    <source>
        <dbReference type="Proteomes" id="UP000789901"/>
    </source>
</evidence>
<comment type="caution">
    <text evidence="1">The sequence shown here is derived from an EMBL/GenBank/DDBJ whole genome shotgun (WGS) entry which is preliminary data.</text>
</comment>
<organism evidence="1 2">
    <name type="scientific">Gigaspora margarita</name>
    <dbReference type="NCBI Taxonomy" id="4874"/>
    <lineage>
        <taxon>Eukaryota</taxon>
        <taxon>Fungi</taxon>
        <taxon>Fungi incertae sedis</taxon>
        <taxon>Mucoromycota</taxon>
        <taxon>Glomeromycotina</taxon>
        <taxon>Glomeromycetes</taxon>
        <taxon>Diversisporales</taxon>
        <taxon>Gigasporaceae</taxon>
        <taxon>Gigaspora</taxon>
    </lineage>
</organism>
<dbReference type="PANTHER" id="PTHR46579:SF1">
    <property type="entry name" value="F5_8 TYPE C DOMAIN-CONTAINING PROTEIN"/>
    <property type="match status" value="1"/>
</dbReference>
<gene>
    <name evidence="1" type="ORF">GMARGA_LOCUS2783</name>
</gene>
<keyword evidence="2" id="KW-1185">Reference proteome</keyword>
<reference evidence="1 2" key="1">
    <citation type="submission" date="2021-06" db="EMBL/GenBank/DDBJ databases">
        <authorList>
            <person name="Kallberg Y."/>
            <person name="Tangrot J."/>
            <person name="Rosling A."/>
        </authorList>
    </citation>
    <scope>NUCLEOTIDE SEQUENCE [LARGE SCALE GENOMIC DNA]</scope>
    <source>
        <strain evidence="1 2">120-4 pot B 10/14</strain>
    </source>
</reference>